<dbReference type="Proteomes" id="UP000292958">
    <property type="component" value="Unassembled WGS sequence"/>
</dbReference>
<dbReference type="EMBL" id="SHKW01000001">
    <property type="protein sequence ID" value="RZU41862.1"/>
    <property type="molecule type" value="Genomic_DNA"/>
</dbReference>
<gene>
    <name evidence="1" type="ORF">BDD14_3399</name>
</gene>
<proteinExistence type="predicted"/>
<name>A0A4Q7YVF8_9BACT</name>
<reference evidence="1 2" key="1">
    <citation type="submission" date="2019-02" db="EMBL/GenBank/DDBJ databases">
        <title>Genomic Encyclopedia of Archaeal and Bacterial Type Strains, Phase II (KMG-II): from individual species to whole genera.</title>
        <authorList>
            <person name="Goeker M."/>
        </authorList>
    </citation>
    <scope>NUCLEOTIDE SEQUENCE [LARGE SCALE GENOMIC DNA]</scope>
    <source>
        <strain evidence="1 2">DSM 18101</strain>
    </source>
</reference>
<protein>
    <submittedName>
        <fullName evidence="1">Uncharacterized protein</fullName>
    </submittedName>
</protein>
<evidence type="ECO:0000313" key="1">
    <source>
        <dbReference type="EMBL" id="RZU41862.1"/>
    </source>
</evidence>
<keyword evidence="2" id="KW-1185">Reference proteome</keyword>
<comment type="caution">
    <text evidence="1">The sequence shown here is derived from an EMBL/GenBank/DDBJ whole genome shotgun (WGS) entry which is preliminary data.</text>
</comment>
<accession>A0A4Q7YVF8</accession>
<dbReference type="AlphaFoldDB" id="A0A4Q7YVF8"/>
<evidence type="ECO:0000313" key="2">
    <source>
        <dbReference type="Proteomes" id="UP000292958"/>
    </source>
</evidence>
<organism evidence="1 2">
    <name type="scientific">Edaphobacter modestus</name>
    <dbReference type="NCBI Taxonomy" id="388466"/>
    <lineage>
        <taxon>Bacteria</taxon>
        <taxon>Pseudomonadati</taxon>
        <taxon>Acidobacteriota</taxon>
        <taxon>Terriglobia</taxon>
        <taxon>Terriglobales</taxon>
        <taxon>Acidobacteriaceae</taxon>
        <taxon>Edaphobacter</taxon>
    </lineage>
</organism>
<sequence>MSSEAPLKQEHSSLPAPENKYCLLWPVHFGNNGHVLAIHTPISRFGALEQLRSRFSDLQLSESPFLRLKDR</sequence>